<gene>
    <name evidence="2" type="ORF">DF185_14155</name>
</gene>
<accession>A0A2V4A8V7</accession>
<evidence type="ECO:0000259" key="1">
    <source>
        <dbReference type="Pfam" id="PF14371"/>
    </source>
</evidence>
<proteinExistence type="predicted"/>
<comment type="caution">
    <text evidence="2">The sequence shown here is derived from an EMBL/GenBank/DDBJ whole genome shotgun (WGS) entry which is preliminary data.</text>
</comment>
<dbReference type="EMBL" id="QFLI01000006">
    <property type="protein sequence ID" value="PXX99022.1"/>
    <property type="molecule type" value="Genomic_DNA"/>
</dbReference>
<keyword evidence="3" id="KW-1185">Reference proteome</keyword>
<protein>
    <recommendedName>
        <fullName evidence="1">DUF4412 domain-containing protein</fullName>
    </recommendedName>
</protein>
<dbReference type="OrthoDB" id="1114846at2"/>
<dbReference type="PROSITE" id="PS51257">
    <property type="entry name" value="PROKAR_LIPOPROTEIN"/>
    <property type="match status" value="1"/>
</dbReference>
<name>A0A2V4A8V7_9BACT</name>
<evidence type="ECO:0000313" key="2">
    <source>
        <dbReference type="EMBL" id="PXX99022.1"/>
    </source>
</evidence>
<dbReference type="Pfam" id="PF14371">
    <property type="entry name" value="DUF4412"/>
    <property type="match status" value="1"/>
</dbReference>
<dbReference type="Proteomes" id="UP000248079">
    <property type="component" value="Unassembled WGS sequence"/>
</dbReference>
<reference evidence="2 3" key="1">
    <citation type="submission" date="2018-05" db="EMBL/GenBank/DDBJ databases">
        <title>Marinifilum breve JC075T sp. nov., a marine bacterium isolated from Yongle Blue Hole in the South China Sea.</title>
        <authorList>
            <person name="Fu T."/>
        </authorList>
    </citation>
    <scope>NUCLEOTIDE SEQUENCE [LARGE SCALE GENOMIC DNA]</scope>
    <source>
        <strain evidence="2 3">JC075</strain>
    </source>
</reference>
<feature type="domain" description="DUF4412" evidence="1">
    <location>
        <begin position="145"/>
        <end position="259"/>
    </location>
</feature>
<organism evidence="2 3">
    <name type="scientific">Marinifilum breve</name>
    <dbReference type="NCBI Taxonomy" id="2184082"/>
    <lineage>
        <taxon>Bacteria</taxon>
        <taxon>Pseudomonadati</taxon>
        <taxon>Bacteroidota</taxon>
        <taxon>Bacteroidia</taxon>
        <taxon>Marinilabiliales</taxon>
        <taxon>Marinifilaceae</taxon>
    </lineage>
</organism>
<evidence type="ECO:0000313" key="3">
    <source>
        <dbReference type="Proteomes" id="UP000248079"/>
    </source>
</evidence>
<dbReference type="RefSeq" id="WP_110361417.1">
    <property type="nucleotide sequence ID" value="NZ_QFLI01000006.1"/>
</dbReference>
<dbReference type="InterPro" id="IPR025524">
    <property type="entry name" value="DUF4412"/>
</dbReference>
<dbReference type="AlphaFoldDB" id="A0A2V4A8V7"/>
<sequence length="273" mass="31816">MKRKNLLVAMFFSALLVLACYQPLSAGWIIKSKTTSEYESSWSEMYLQNNVFKMVDKDHIFILNGNTRDLTFVNVQENTYWKGNLDDFKNRMKEFFGKAMDQYSAQMEEAMKNLTPEQREMMKQMGANNPMLNKMQGTKTKPPVVEVVRTGEVMTIVKRSARKYIVKSDGKKMEEVWLAENMISKKDWDPKIFRELAESMRMGIASTEYEDSEQYWKLGDKGIPLKTVYFQDDYKSVDEVVELTEKNLPASTFVPPSNCKEVSLDHIFQNMEE</sequence>